<keyword evidence="3" id="KW-1185">Reference proteome</keyword>
<feature type="transmembrane region" description="Helical" evidence="1">
    <location>
        <begin position="95"/>
        <end position="114"/>
    </location>
</feature>
<feature type="transmembrane region" description="Helical" evidence="1">
    <location>
        <begin position="201"/>
        <end position="218"/>
    </location>
</feature>
<sequence length="229" mass="26396">MNRKVGVALLIIGLGILGYSQTLNGYTDRQEFENQVNELMNSENKSEEFHQLRIEYLTPKYSLENYSIILITIGFAILIILPKNGFNIKVPKNKWLIVIIGLLATLITVGGYVGDLLLEMHRYRYPPWADSVGIPMMAVPLLFVTFLVWFLLNLIGLKEPFKTNSNLSEFDFSKVNYWYLFLALVTFFITIYLIYEGDFWWTAAGVAWMYFYVSILIGRMNGKNNANTV</sequence>
<evidence type="ECO:0000313" key="2">
    <source>
        <dbReference type="EMBL" id="QSE99001.1"/>
    </source>
</evidence>
<protein>
    <submittedName>
        <fullName evidence="2">Uncharacterized protein</fullName>
    </submittedName>
</protein>
<dbReference type="Proteomes" id="UP000662783">
    <property type="component" value="Chromosome"/>
</dbReference>
<keyword evidence="1" id="KW-0812">Transmembrane</keyword>
<feature type="transmembrane region" description="Helical" evidence="1">
    <location>
        <begin position="134"/>
        <end position="156"/>
    </location>
</feature>
<dbReference type="EMBL" id="CP070608">
    <property type="protein sequence ID" value="QSE99001.1"/>
    <property type="molecule type" value="Genomic_DNA"/>
</dbReference>
<dbReference type="KEGG" id="fuv:JR347_07920"/>
<reference evidence="2" key="1">
    <citation type="submission" date="2021-02" db="EMBL/GenBank/DDBJ databases">
        <title>Fulvivirga sp. S481 isolated from sea water.</title>
        <authorList>
            <person name="Bae S.S."/>
            <person name="Baek K."/>
        </authorList>
    </citation>
    <scope>NUCLEOTIDE SEQUENCE</scope>
    <source>
        <strain evidence="2">S481</strain>
    </source>
</reference>
<feature type="transmembrane region" description="Helical" evidence="1">
    <location>
        <begin position="66"/>
        <end position="83"/>
    </location>
</feature>
<name>A0A974WID6_9BACT</name>
<dbReference type="RefSeq" id="WP_205723514.1">
    <property type="nucleotide sequence ID" value="NZ_CP070608.1"/>
</dbReference>
<keyword evidence="1" id="KW-1133">Transmembrane helix</keyword>
<proteinExistence type="predicted"/>
<organism evidence="2 3">
    <name type="scientific">Fulvivirga lutea</name>
    <dbReference type="NCBI Taxonomy" id="2810512"/>
    <lineage>
        <taxon>Bacteria</taxon>
        <taxon>Pseudomonadati</taxon>
        <taxon>Bacteroidota</taxon>
        <taxon>Cytophagia</taxon>
        <taxon>Cytophagales</taxon>
        <taxon>Fulvivirgaceae</taxon>
        <taxon>Fulvivirga</taxon>
    </lineage>
</organism>
<evidence type="ECO:0000313" key="3">
    <source>
        <dbReference type="Proteomes" id="UP000662783"/>
    </source>
</evidence>
<accession>A0A974WID6</accession>
<feature type="transmembrane region" description="Helical" evidence="1">
    <location>
        <begin position="177"/>
        <end position="195"/>
    </location>
</feature>
<gene>
    <name evidence="2" type="ORF">JR347_07920</name>
</gene>
<evidence type="ECO:0000256" key="1">
    <source>
        <dbReference type="SAM" id="Phobius"/>
    </source>
</evidence>
<dbReference type="AlphaFoldDB" id="A0A974WID6"/>
<keyword evidence="1" id="KW-0472">Membrane</keyword>